<accession>A0A520MNK1</accession>
<feature type="domain" description="Blue (type 1) copper" evidence="10">
    <location>
        <begin position="21"/>
        <end position="107"/>
    </location>
</feature>
<evidence type="ECO:0000256" key="7">
    <source>
        <dbReference type="ARBA" id="ARBA00023008"/>
    </source>
</evidence>
<comment type="caution">
    <text evidence="11">The sequence shown here is derived from an EMBL/GenBank/DDBJ whole genome shotgun (WGS) entry which is preliminary data.</text>
</comment>
<dbReference type="InterPro" id="IPR008972">
    <property type="entry name" value="Cupredoxin"/>
</dbReference>
<sequence length="141" mass="15213">MANAAAVKKVELSEGSEHIVNMLNSGTDGAMVFEPAVIKVSKGDTIHFKAVDMSHNSATINGMIPDGANEWSSDLSKDFSIALDTEGVYVYQCDPHAMMAMIGVIQVGEAVNLDDVKAEANKQKSMFVMNANRIDDYLSQL</sequence>
<reference evidence="11 12" key="1">
    <citation type="submission" date="2019-02" db="EMBL/GenBank/DDBJ databases">
        <title>Prokaryotic population dynamics and viral predation in marine succession experiment using metagenomics: the confinement effect.</title>
        <authorList>
            <person name="Haro-Moreno J.M."/>
            <person name="Rodriguez-Valera F."/>
            <person name="Lopez-Perez M."/>
        </authorList>
    </citation>
    <scope>NUCLEOTIDE SEQUENCE [LARGE SCALE GENOMIC DNA]</scope>
    <source>
        <strain evidence="11">MED-G163</strain>
    </source>
</reference>
<evidence type="ECO:0000313" key="12">
    <source>
        <dbReference type="Proteomes" id="UP000315782"/>
    </source>
</evidence>
<evidence type="ECO:0000256" key="5">
    <source>
        <dbReference type="ARBA" id="ARBA00022764"/>
    </source>
</evidence>
<dbReference type="AlphaFoldDB" id="A0A520MNK1"/>
<dbReference type="SUPFAM" id="SSF49503">
    <property type="entry name" value="Cupredoxins"/>
    <property type="match status" value="1"/>
</dbReference>
<proteinExistence type="predicted"/>
<evidence type="ECO:0000256" key="4">
    <source>
        <dbReference type="ARBA" id="ARBA00022723"/>
    </source>
</evidence>
<keyword evidence="4 9" id="KW-0479">Metal-binding</keyword>
<dbReference type="InterPro" id="IPR028871">
    <property type="entry name" value="BlueCu_1_BS"/>
</dbReference>
<dbReference type="PRINTS" id="PR00156">
    <property type="entry name" value="COPPERBLUE"/>
</dbReference>
<dbReference type="InterPro" id="IPR001235">
    <property type="entry name" value="Copper_blue_Plastocyanin"/>
</dbReference>
<evidence type="ECO:0000313" key="11">
    <source>
        <dbReference type="EMBL" id="RZO22784.1"/>
    </source>
</evidence>
<dbReference type="Gene3D" id="2.60.40.420">
    <property type="entry name" value="Cupredoxins - blue copper proteins"/>
    <property type="match status" value="1"/>
</dbReference>
<dbReference type="GO" id="GO:0042597">
    <property type="term" value="C:periplasmic space"/>
    <property type="evidence" value="ECO:0007669"/>
    <property type="project" value="UniProtKB-SubCell"/>
</dbReference>
<dbReference type="Pfam" id="PF00127">
    <property type="entry name" value="Copper-bind"/>
    <property type="match status" value="1"/>
</dbReference>
<dbReference type="PROSITE" id="PS00196">
    <property type="entry name" value="COPPER_BLUE"/>
    <property type="match status" value="1"/>
</dbReference>
<organism evidence="11 12">
    <name type="scientific">SAR86 cluster bacterium</name>
    <dbReference type="NCBI Taxonomy" id="2030880"/>
    <lineage>
        <taxon>Bacteria</taxon>
        <taxon>Pseudomonadati</taxon>
        <taxon>Pseudomonadota</taxon>
        <taxon>Gammaproteobacteria</taxon>
        <taxon>SAR86 cluster</taxon>
    </lineage>
</organism>
<evidence type="ECO:0000256" key="8">
    <source>
        <dbReference type="NCBIfam" id="TIGR02375"/>
    </source>
</evidence>
<dbReference type="CDD" id="cd04218">
    <property type="entry name" value="Pseudoazurin"/>
    <property type="match status" value="1"/>
</dbReference>
<feature type="binding site" evidence="9">
    <location>
        <position position="93"/>
    </location>
    <ligand>
        <name>Cu cation</name>
        <dbReference type="ChEBI" id="CHEBI:23378"/>
    </ligand>
</feature>
<keyword evidence="5" id="KW-0574">Periplasm</keyword>
<feature type="binding site" evidence="9">
    <location>
        <position position="96"/>
    </location>
    <ligand>
        <name>Cu cation</name>
        <dbReference type="ChEBI" id="CHEBI:23378"/>
    </ligand>
</feature>
<dbReference type="GO" id="GO:0005507">
    <property type="term" value="F:copper ion binding"/>
    <property type="evidence" value="ECO:0007669"/>
    <property type="project" value="UniProtKB-UniRule"/>
</dbReference>
<evidence type="ECO:0000256" key="3">
    <source>
        <dbReference type="ARBA" id="ARBA00022448"/>
    </source>
</evidence>
<comment type="cofactor">
    <cofactor evidence="9">
        <name>Cu cation</name>
        <dbReference type="ChEBI" id="CHEBI:23378"/>
    </cofactor>
    <text evidence="9">Binds 1 copper ion per subunit.</text>
</comment>
<evidence type="ECO:0000256" key="9">
    <source>
        <dbReference type="PIRSR" id="PIRSR602386-1"/>
    </source>
</evidence>
<dbReference type="InterPro" id="IPR002386">
    <property type="entry name" value="Amicyanin/Pseudoazurin"/>
</dbReference>
<dbReference type="GO" id="GO:0009055">
    <property type="term" value="F:electron transfer activity"/>
    <property type="evidence" value="ECO:0007669"/>
    <property type="project" value="InterPro"/>
</dbReference>
<feature type="binding site" evidence="9">
    <location>
        <position position="101"/>
    </location>
    <ligand>
        <name>Cu cation</name>
        <dbReference type="ChEBI" id="CHEBI:23378"/>
    </ligand>
</feature>
<dbReference type="InterPro" id="IPR000923">
    <property type="entry name" value="BlueCu_1"/>
</dbReference>
<evidence type="ECO:0000256" key="1">
    <source>
        <dbReference type="ARBA" id="ARBA00004418"/>
    </source>
</evidence>
<dbReference type="NCBIfam" id="TIGR02375">
    <property type="entry name" value="pseudoazurin"/>
    <property type="match status" value="1"/>
</dbReference>
<keyword evidence="6" id="KW-0249">Electron transport</keyword>
<dbReference type="Proteomes" id="UP000315782">
    <property type="component" value="Unassembled WGS sequence"/>
</dbReference>
<evidence type="ECO:0000256" key="2">
    <source>
        <dbReference type="ARBA" id="ARBA00016984"/>
    </source>
</evidence>
<evidence type="ECO:0000256" key="6">
    <source>
        <dbReference type="ARBA" id="ARBA00022982"/>
    </source>
</evidence>
<gene>
    <name evidence="11" type="ORF">EVA96_00735</name>
</gene>
<comment type="subcellular location">
    <subcellularLocation>
        <location evidence="1">Periplasm</location>
    </subcellularLocation>
</comment>
<protein>
    <recommendedName>
        <fullName evidence="2 8">Pseudoazurin</fullName>
    </recommendedName>
</protein>
<dbReference type="EMBL" id="SHBI01000002">
    <property type="protein sequence ID" value="RZO22784.1"/>
    <property type="molecule type" value="Genomic_DNA"/>
</dbReference>
<keyword evidence="7 9" id="KW-0186">Copper</keyword>
<name>A0A520MNK1_9GAMM</name>
<evidence type="ECO:0000259" key="10">
    <source>
        <dbReference type="Pfam" id="PF00127"/>
    </source>
</evidence>
<keyword evidence="3" id="KW-0813">Transport</keyword>
<dbReference type="PRINTS" id="PR00155">
    <property type="entry name" value="AMICYANIN"/>
</dbReference>
<feature type="binding site" evidence="9">
    <location>
        <position position="55"/>
    </location>
    <ligand>
        <name>Cu cation</name>
        <dbReference type="ChEBI" id="CHEBI:23378"/>
    </ligand>
</feature>
<dbReference type="InterPro" id="IPR012745">
    <property type="entry name" value="Pseudoazurin"/>
</dbReference>